<dbReference type="RefSeq" id="WP_022075461.1">
    <property type="nucleotide sequence ID" value="NZ_JACOPE010000001.1"/>
</dbReference>
<dbReference type="Proteomes" id="UP000631576">
    <property type="component" value="Unassembled WGS sequence"/>
</dbReference>
<organism evidence="1 2">
    <name type="scientific">Ruminococcus hominis</name>
    <dbReference type="NCBI Taxonomy" id="2763065"/>
    <lineage>
        <taxon>Bacteria</taxon>
        <taxon>Bacillati</taxon>
        <taxon>Bacillota</taxon>
        <taxon>Clostridia</taxon>
        <taxon>Eubacteriales</taxon>
        <taxon>Oscillospiraceae</taxon>
        <taxon>Ruminococcus</taxon>
    </lineage>
</organism>
<comment type="caution">
    <text evidence="1">The sequence shown here is derived from an EMBL/GenBank/DDBJ whole genome shotgun (WGS) entry which is preliminary data.</text>
</comment>
<keyword evidence="2" id="KW-1185">Reference proteome</keyword>
<dbReference type="InterPro" id="IPR022476">
    <property type="entry name" value="Spore_YabP/YqfC"/>
</dbReference>
<sequence>MEERQIAKAHKLVINNRKTSMVTGVLDVLSFDLNEVVLETEQGMLLVKGTDLHVNRLSVEKGEIDIAGNIDSIIYSDTNQTGHPNENLFTKLFK</sequence>
<protein>
    <submittedName>
        <fullName evidence="1">Sporulation protein YabP</fullName>
    </submittedName>
</protein>
<proteinExistence type="predicted"/>
<dbReference type="PIRSF" id="PIRSF011576">
    <property type="entry name" value="YabP"/>
    <property type="match status" value="1"/>
</dbReference>
<dbReference type="Pfam" id="PF07873">
    <property type="entry name" value="YabP"/>
    <property type="match status" value="1"/>
</dbReference>
<evidence type="ECO:0000313" key="1">
    <source>
        <dbReference type="EMBL" id="MBC5684712.1"/>
    </source>
</evidence>
<gene>
    <name evidence="1" type="primary">yabP</name>
    <name evidence="1" type="ORF">H8S40_14420</name>
</gene>
<dbReference type="InterPro" id="IPR012504">
    <property type="entry name" value="Spore_YabP"/>
</dbReference>
<reference evidence="1 2" key="1">
    <citation type="submission" date="2020-08" db="EMBL/GenBank/DDBJ databases">
        <title>Genome public.</title>
        <authorList>
            <person name="Liu C."/>
            <person name="Sun Q."/>
        </authorList>
    </citation>
    <scope>NUCLEOTIDE SEQUENCE [LARGE SCALE GENOMIC DNA]</scope>
    <source>
        <strain evidence="1 2">NSJ-13</strain>
    </source>
</reference>
<dbReference type="NCBIfam" id="TIGR02892">
    <property type="entry name" value="spore_yabP"/>
    <property type="match status" value="1"/>
</dbReference>
<accession>A0ABR7GB90</accession>
<dbReference type="InterPro" id="IPR038705">
    <property type="entry name" value="YabP_sf"/>
</dbReference>
<evidence type="ECO:0000313" key="2">
    <source>
        <dbReference type="Proteomes" id="UP000631576"/>
    </source>
</evidence>
<dbReference type="EMBL" id="JACOPE010000001">
    <property type="protein sequence ID" value="MBC5684712.1"/>
    <property type="molecule type" value="Genomic_DNA"/>
</dbReference>
<name>A0ABR7GB90_9FIRM</name>
<dbReference type="Gene3D" id="2.60.40.2000">
    <property type="match status" value="1"/>
</dbReference>